<feature type="region of interest" description="Disordered" evidence="5">
    <location>
        <begin position="1"/>
        <end position="110"/>
    </location>
</feature>
<dbReference type="InterPro" id="IPR003656">
    <property type="entry name" value="Znf_BED"/>
</dbReference>
<keyword evidence="2 4" id="KW-0863">Zinc-finger</keyword>
<dbReference type="GO" id="GO:0003677">
    <property type="term" value="F:DNA binding"/>
    <property type="evidence" value="ECO:0007669"/>
    <property type="project" value="InterPro"/>
</dbReference>
<feature type="region of interest" description="Disordered" evidence="5">
    <location>
        <begin position="201"/>
        <end position="259"/>
    </location>
</feature>
<reference evidence="7 8" key="1">
    <citation type="journal article" date="2019" name="Nat. Ecol. Evol.">
        <title>Megaphylogeny resolves global patterns of mushroom evolution.</title>
        <authorList>
            <person name="Varga T."/>
            <person name="Krizsan K."/>
            <person name="Foldi C."/>
            <person name="Dima B."/>
            <person name="Sanchez-Garcia M."/>
            <person name="Sanchez-Ramirez S."/>
            <person name="Szollosi G.J."/>
            <person name="Szarkandi J.G."/>
            <person name="Papp V."/>
            <person name="Albert L."/>
            <person name="Andreopoulos W."/>
            <person name="Angelini C."/>
            <person name="Antonin V."/>
            <person name="Barry K.W."/>
            <person name="Bougher N.L."/>
            <person name="Buchanan P."/>
            <person name="Buyck B."/>
            <person name="Bense V."/>
            <person name="Catcheside P."/>
            <person name="Chovatia M."/>
            <person name="Cooper J."/>
            <person name="Damon W."/>
            <person name="Desjardin D."/>
            <person name="Finy P."/>
            <person name="Geml J."/>
            <person name="Haridas S."/>
            <person name="Hughes K."/>
            <person name="Justo A."/>
            <person name="Karasinski D."/>
            <person name="Kautmanova I."/>
            <person name="Kiss B."/>
            <person name="Kocsube S."/>
            <person name="Kotiranta H."/>
            <person name="LaButti K.M."/>
            <person name="Lechner B.E."/>
            <person name="Liimatainen K."/>
            <person name="Lipzen A."/>
            <person name="Lukacs Z."/>
            <person name="Mihaltcheva S."/>
            <person name="Morgado L.N."/>
            <person name="Niskanen T."/>
            <person name="Noordeloos M.E."/>
            <person name="Ohm R.A."/>
            <person name="Ortiz-Santana B."/>
            <person name="Ovrebo C."/>
            <person name="Racz N."/>
            <person name="Riley R."/>
            <person name="Savchenko A."/>
            <person name="Shiryaev A."/>
            <person name="Soop K."/>
            <person name="Spirin V."/>
            <person name="Szebenyi C."/>
            <person name="Tomsovsky M."/>
            <person name="Tulloss R.E."/>
            <person name="Uehling J."/>
            <person name="Grigoriev I.V."/>
            <person name="Vagvolgyi C."/>
            <person name="Papp T."/>
            <person name="Martin F.M."/>
            <person name="Miettinen O."/>
            <person name="Hibbett D.S."/>
            <person name="Nagy L.G."/>
        </authorList>
    </citation>
    <scope>NUCLEOTIDE SEQUENCE [LARGE SCALE GENOMIC DNA]</scope>
    <source>
        <strain evidence="7 8">CBS 962.96</strain>
    </source>
</reference>
<proteinExistence type="predicted"/>
<evidence type="ECO:0000256" key="2">
    <source>
        <dbReference type="ARBA" id="ARBA00022771"/>
    </source>
</evidence>
<dbReference type="OrthoDB" id="3250324at2759"/>
<name>A0A4S8MLB3_DENBC</name>
<accession>A0A4S8MLB3</accession>
<dbReference type="PROSITE" id="PS50808">
    <property type="entry name" value="ZF_BED"/>
    <property type="match status" value="1"/>
</dbReference>
<dbReference type="GO" id="GO:0008270">
    <property type="term" value="F:zinc ion binding"/>
    <property type="evidence" value="ECO:0007669"/>
    <property type="project" value="UniProtKB-KW"/>
</dbReference>
<feature type="domain" description="BED-type" evidence="6">
    <location>
        <begin position="260"/>
        <end position="312"/>
    </location>
</feature>
<keyword evidence="1" id="KW-0479">Metal-binding</keyword>
<keyword evidence="8" id="KW-1185">Reference proteome</keyword>
<sequence length="378" mass="41763">MARKRKDSVAKPQAPGKGPTQGGSASKSKAKKKSKEMETEELTEESDTAVEVFPAPRGSATLATRTARTARRAPLPDEIDIEEEDLEAPDTPTPPSRPQRSSLRPNISPIVPLAPLAPLALEHEPVALEVQPPAGLDPILDPPYLHPPRSTPRISRSRQHQPDPDSQETESLLIRGRRRPNTLHQGEMETAIEEELANMSLCTTPSTTPSTTPRRSTPRTPRTPSGIPFPVGPRPIIINPRTGPGPNHLGPSPKKAKKKQGAKDVWSFYEEDEITGLQTCVICKAVNYSDKTSSSTLRKHLYTTHLDFWVETCDQMGIDITAKEALPFLEGYRLDAEEDVSKIPRLAYSKEAFLDAICEFIISDDQASIFIFYPRTIF</sequence>
<evidence type="ECO:0000256" key="3">
    <source>
        <dbReference type="ARBA" id="ARBA00022833"/>
    </source>
</evidence>
<dbReference type="EMBL" id="ML179065">
    <property type="protein sequence ID" value="THV03595.1"/>
    <property type="molecule type" value="Genomic_DNA"/>
</dbReference>
<protein>
    <recommendedName>
        <fullName evidence="6">BED-type domain-containing protein</fullName>
    </recommendedName>
</protein>
<evidence type="ECO:0000256" key="1">
    <source>
        <dbReference type="ARBA" id="ARBA00022723"/>
    </source>
</evidence>
<feature type="compositionally biased region" description="Acidic residues" evidence="5">
    <location>
        <begin position="38"/>
        <end position="48"/>
    </location>
</feature>
<feature type="region of interest" description="Disordered" evidence="5">
    <location>
        <begin position="132"/>
        <end position="184"/>
    </location>
</feature>
<dbReference type="AlphaFoldDB" id="A0A4S8MLB3"/>
<evidence type="ECO:0000259" key="6">
    <source>
        <dbReference type="PROSITE" id="PS50808"/>
    </source>
</evidence>
<evidence type="ECO:0000313" key="8">
    <source>
        <dbReference type="Proteomes" id="UP000297245"/>
    </source>
</evidence>
<evidence type="ECO:0000256" key="5">
    <source>
        <dbReference type="SAM" id="MobiDB-lite"/>
    </source>
</evidence>
<dbReference type="Proteomes" id="UP000297245">
    <property type="component" value="Unassembled WGS sequence"/>
</dbReference>
<evidence type="ECO:0000256" key="4">
    <source>
        <dbReference type="PROSITE-ProRule" id="PRU00027"/>
    </source>
</evidence>
<feature type="compositionally biased region" description="Acidic residues" evidence="5">
    <location>
        <begin position="77"/>
        <end position="88"/>
    </location>
</feature>
<evidence type="ECO:0000313" key="7">
    <source>
        <dbReference type="EMBL" id="THV03595.1"/>
    </source>
</evidence>
<keyword evidence="3" id="KW-0862">Zinc</keyword>
<feature type="compositionally biased region" description="Low complexity" evidence="5">
    <location>
        <begin position="203"/>
        <end position="225"/>
    </location>
</feature>
<feature type="compositionally biased region" description="Pro residues" evidence="5">
    <location>
        <begin position="140"/>
        <end position="150"/>
    </location>
</feature>
<organism evidence="7 8">
    <name type="scientific">Dendrothele bispora (strain CBS 962.96)</name>
    <dbReference type="NCBI Taxonomy" id="1314807"/>
    <lineage>
        <taxon>Eukaryota</taxon>
        <taxon>Fungi</taxon>
        <taxon>Dikarya</taxon>
        <taxon>Basidiomycota</taxon>
        <taxon>Agaricomycotina</taxon>
        <taxon>Agaricomycetes</taxon>
        <taxon>Agaricomycetidae</taxon>
        <taxon>Agaricales</taxon>
        <taxon>Agaricales incertae sedis</taxon>
        <taxon>Dendrothele</taxon>
    </lineage>
</organism>
<feature type="compositionally biased region" description="Low complexity" evidence="5">
    <location>
        <begin position="98"/>
        <end position="110"/>
    </location>
</feature>
<gene>
    <name evidence="7" type="ORF">K435DRAFT_851723</name>
</gene>